<dbReference type="GO" id="GO:0019521">
    <property type="term" value="P:D-gluconate metabolic process"/>
    <property type="evidence" value="ECO:0007669"/>
    <property type="project" value="UniProtKB-KW"/>
</dbReference>
<dbReference type="InterPro" id="IPR006001">
    <property type="entry name" value="Therm_gnt_kin"/>
</dbReference>
<gene>
    <name evidence="11" type="ORF">DBZ36_09555</name>
</gene>
<dbReference type="RefSeq" id="WP_120354721.1">
    <property type="nucleotide sequence ID" value="NZ_RAQO01000005.1"/>
</dbReference>
<comment type="pathway">
    <text evidence="1">Carbohydrate acid metabolism.</text>
</comment>
<keyword evidence="12" id="KW-1185">Reference proteome</keyword>
<dbReference type="GO" id="GO:0046316">
    <property type="term" value="F:gluconokinase activity"/>
    <property type="evidence" value="ECO:0007669"/>
    <property type="project" value="UniProtKB-EC"/>
</dbReference>
<dbReference type="PANTHER" id="PTHR43442">
    <property type="entry name" value="GLUCONOKINASE-RELATED"/>
    <property type="match status" value="1"/>
</dbReference>
<comment type="similarity">
    <text evidence="2 10">Belongs to the gluconokinase GntK/GntV family.</text>
</comment>
<dbReference type="GO" id="GO:0005524">
    <property type="term" value="F:ATP binding"/>
    <property type="evidence" value="ECO:0007669"/>
    <property type="project" value="UniProtKB-KW"/>
</dbReference>
<keyword evidence="4 10" id="KW-0808">Transferase</keyword>
<sequence>MAKVYVVMGVSGCGKSSVGAALAERLTANFVDGDDLHPPANIEKMSQGLALNDSDRQPWLEQIRLLAHQVLNHSKPMVIVCSALKLAYRDLLRQQNDHLAFIFLQGSQALIEQRHRARHNHFMPTQLLQSQFDTLETPEPNEARVFAIDIDTDFDTLVERCEKAVQL</sequence>
<accession>A0A420EDD7</accession>
<keyword evidence="7 10" id="KW-0067">ATP-binding</keyword>
<evidence type="ECO:0000256" key="3">
    <source>
        <dbReference type="ARBA" id="ARBA00012054"/>
    </source>
</evidence>
<dbReference type="EC" id="2.7.1.12" evidence="3 10"/>
<dbReference type="GO" id="GO:0005737">
    <property type="term" value="C:cytoplasm"/>
    <property type="evidence" value="ECO:0007669"/>
    <property type="project" value="TreeGrafter"/>
</dbReference>
<dbReference type="PANTHER" id="PTHR43442:SF3">
    <property type="entry name" value="GLUCONOKINASE-RELATED"/>
    <property type="match status" value="1"/>
</dbReference>
<organism evidence="11 12">
    <name type="scientific">Alginatibacterium sediminis</name>
    <dbReference type="NCBI Taxonomy" id="2164068"/>
    <lineage>
        <taxon>Bacteria</taxon>
        <taxon>Pseudomonadati</taxon>
        <taxon>Pseudomonadota</taxon>
        <taxon>Gammaproteobacteria</taxon>
        <taxon>Alteromonadales</taxon>
        <taxon>Alteromonadaceae</taxon>
        <taxon>Alginatibacterium</taxon>
    </lineage>
</organism>
<evidence type="ECO:0000256" key="5">
    <source>
        <dbReference type="ARBA" id="ARBA00022741"/>
    </source>
</evidence>
<protein>
    <recommendedName>
        <fullName evidence="3 10">Gluconokinase</fullName>
        <ecNumber evidence="3 10">2.7.1.12</ecNumber>
    </recommendedName>
</protein>
<dbReference type="NCBIfam" id="TIGR01313">
    <property type="entry name" value="therm_gnt_kin"/>
    <property type="match status" value="1"/>
</dbReference>
<evidence type="ECO:0000256" key="9">
    <source>
        <dbReference type="ARBA" id="ARBA00048090"/>
    </source>
</evidence>
<dbReference type="SUPFAM" id="SSF52540">
    <property type="entry name" value="P-loop containing nucleoside triphosphate hydrolases"/>
    <property type="match status" value="1"/>
</dbReference>
<evidence type="ECO:0000313" key="11">
    <source>
        <dbReference type="EMBL" id="RKF18642.1"/>
    </source>
</evidence>
<keyword evidence="6 10" id="KW-0418">Kinase</keyword>
<evidence type="ECO:0000256" key="8">
    <source>
        <dbReference type="ARBA" id="ARBA00023064"/>
    </source>
</evidence>
<proteinExistence type="inferred from homology"/>
<dbReference type="Gene3D" id="3.40.50.300">
    <property type="entry name" value="P-loop containing nucleotide triphosphate hydrolases"/>
    <property type="match status" value="1"/>
</dbReference>
<comment type="catalytic activity">
    <reaction evidence="9 10">
        <text>D-gluconate + ATP = 6-phospho-D-gluconate + ADP + H(+)</text>
        <dbReference type="Rhea" id="RHEA:19433"/>
        <dbReference type="ChEBI" id="CHEBI:15378"/>
        <dbReference type="ChEBI" id="CHEBI:18391"/>
        <dbReference type="ChEBI" id="CHEBI:30616"/>
        <dbReference type="ChEBI" id="CHEBI:58759"/>
        <dbReference type="ChEBI" id="CHEBI:456216"/>
        <dbReference type="EC" id="2.7.1.12"/>
    </reaction>
</comment>
<dbReference type="AlphaFoldDB" id="A0A420EDD7"/>
<evidence type="ECO:0000256" key="6">
    <source>
        <dbReference type="ARBA" id="ARBA00022777"/>
    </source>
</evidence>
<dbReference type="OrthoDB" id="9795716at2"/>
<evidence type="ECO:0000256" key="4">
    <source>
        <dbReference type="ARBA" id="ARBA00022679"/>
    </source>
</evidence>
<dbReference type="FunFam" id="3.40.50.300:FF:000522">
    <property type="entry name" value="Gluconokinase"/>
    <property type="match status" value="1"/>
</dbReference>
<evidence type="ECO:0000313" key="12">
    <source>
        <dbReference type="Proteomes" id="UP000286482"/>
    </source>
</evidence>
<evidence type="ECO:0000256" key="2">
    <source>
        <dbReference type="ARBA" id="ARBA00008420"/>
    </source>
</evidence>
<dbReference type="CDD" id="cd02021">
    <property type="entry name" value="GntK"/>
    <property type="match status" value="1"/>
</dbReference>
<keyword evidence="8" id="KW-0311">Gluconate utilization</keyword>
<comment type="caution">
    <text evidence="11">The sequence shown here is derived from an EMBL/GenBank/DDBJ whole genome shotgun (WGS) entry which is preliminary data.</text>
</comment>
<dbReference type="InterPro" id="IPR027417">
    <property type="entry name" value="P-loop_NTPase"/>
</dbReference>
<dbReference type="Pfam" id="PF13671">
    <property type="entry name" value="AAA_33"/>
    <property type="match status" value="1"/>
</dbReference>
<name>A0A420EDD7_9ALTE</name>
<evidence type="ECO:0000256" key="1">
    <source>
        <dbReference type="ARBA" id="ARBA00004761"/>
    </source>
</evidence>
<reference evidence="11 12" key="1">
    <citation type="submission" date="2018-09" db="EMBL/GenBank/DDBJ databases">
        <authorList>
            <person name="Wang Z."/>
        </authorList>
    </citation>
    <scope>NUCLEOTIDE SEQUENCE [LARGE SCALE GENOMIC DNA]</scope>
    <source>
        <strain evidence="11 12">ALS 81</strain>
    </source>
</reference>
<evidence type="ECO:0000256" key="7">
    <source>
        <dbReference type="ARBA" id="ARBA00022840"/>
    </source>
</evidence>
<dbReference type="EMBL" id="RAQO01000005">
    <property type="protein sequence ID" value="RKF18642.1"/>
    <property type="molecule type" value="Genomic_DNA"/>
</dbReference>
<keyword evidence="5 10" id="KW-0547">Nucleotide-binding</keyword>
<evidence type="ECO:0000256" key="10">
    <source>
        <dbReference type="RuleBase" id="RU363066"/>
    </source>
</evidence>
<dbReference type="Proteomes" id="UP000286482">
    <property type="component" value="Unassembled WGS sequence"/>
</dbReference>